<evidence type="ECO:0000256" key="1">
    <source>
        <dbReference type="SAM" id="MobiDB-lite"/>
    </source>
</evidence>
<dbReference type="RefSeq" id="WP_065123306.1">
    <property type="nucleotide sequence ID" value="NZ_LZKQ01000303.1"/>
</dbReference>
<feature type="region of interest" description="Disordered" evidence="1">
    <location>
        <begin position="20"/>
        <end position="40"/>
    </location>
</feature>
<gene>
    <name evidence="2" type="ORF">A9X01_05295</name>
</gene>
<organism evidence="2 3">
    <name type="scientific">Mycobacterium asiaticum</name>
    <dbReference type="NCBI Taxonomy" id="1790"/>
    <lineage>
        <taxon>Bacteria</taxon>
        <taxon>Bacillati</taxon>
        <taxon>Actinomycetota</taxon>
        <taxon>Actinomycetes</taxon>
        <taxon>Mycobacteriales</taxon>
        <taxon>Mycobacteriaceae</taxon>
        <taxon>Mycobacterium</taxon>
    </lineage>
</organism>
<dbReference type="AlphaFoldDB" id="A0A1A3BL52"/>
<name>A0A1A3BL52_MYCAS</name>
<dbReference type="STRING" id="1790.A5645_17200"/>
<protein>
    <submittedName>
        <fullName evidence="2">Uncharacterized protein</fullName>
    </submittedName>
</protein>
<evidence type="ECO:0000313" key="3">
    <source>
        <dbReference type="Proteomes" id="UP000093795"/>
    </source>
</evidence>
<dbReference type="Proteomes" id="UP000093795">
    <property type="component" value="Unassembled WGS sequence"/>
</dbReference>
<accession>A0A1A3BL52</accession>
<proteinExistence type="predicted"/>
<reference evidence="2 3" key="1">
    <citation type="submission" date="2016-06" db="EMBL/GenBank/DDBJ databases">
        <authorList>
            <person name="Kjaerup R.B."/>
            <person name="Dalgaard T.S."/>
            <person name="Juul-Madsen H.R."/>
        </authorList>
    </citation>
    <scope>NUCLEOTIDE SEQUENCE [LARGE SCALE GENOMIC DNA]</scope>
    <source>
        <strain evidence="2 3">1081914.2</strain>
    </source>
</reference>
<dbReference type="EMBL" id="LZKQ01000303">
    <property type="protein sequence ID" value="OBI74637.1"/>
    <property type="molecule type" value="Genomic_DNA"/>
</dbReference>
<evidence type="ECO:0000313" key="2">
    <source>
        <dbReference type="EMBL" id="OBI74637.1"/>
    </source>
</evidence>
<comment type="caution">
    <text evidence="2">The sequence shown here is derived from an EMBL/GenBank/DDBJ whole genome shotgun (WGS) entry which is preliminary data.</text>
</comment>
<dbReference type="OrthoDB" id="4752474at2"/>
<sequence>MATYEEYLAQGVDPATARAWADADAEADAQGPAVEPAAPASSTYAVHQQFPSFDAISPEAAASMGLDAGAATALNGTLHDLRLRTGPAQGPAVGRDSTGMVGLYIDEQHTPVRLDLRTDWAERLSAEMLPAAVFAAYRAAMDIQYQDARSAAATQPAQPAATLQDLIGSLDDYRDPPRPLERFRADVYSACDRADRLSAELASEAAARKAAEFRAAPRTIAVQLDGPWLVDCQINAEWAEQAAAARIMNEFAAALQRAKDEQSAAGSALESAKQALLTELSKLTREGIAALQFMGEAAR</sequence>